<evidence type="ECO:0000259" key="9">
    <source>
        <dbReference type="PROSITE" id="PS50405"/>
    </source>
</evidence>
<dbReference type="GO" id="GO:0005737">
    <property type="term" value="C:cytoplasm"/>
    <property type="evidence" value="ECO:0000318"/>
    <property type="project" value="GO_Central"/>
</dbReference>
<dbReference type="InterPro" id="IPR040075">
    <property type="entry name" value="GST_N_Theta"/>
</dbReference>
<evidence type="ECO:0000313" key="10">
    <source>
        <dbReference type="EMBL" id="AAI29654.1"/>
    </source>
</evidence>
<feature type="domain" description="GST N-terminal" evidence="8">
    <location>
        <begin position="2"/>
        <end position="83"/>
    </location>
</feature>
<keyword evidence="6" id="KW-0808">Transferase</keyword>
<gene>
    <name evidence="10 12" type="primary">LOC100036918</name>
</gene>
<reference evidence="12" key="3">
    <citation type="submission" date="2025-04" db="UniProtKB">
        <authorList>
            <consortium name="RefSeq"/>
        </authorList>
    </citation>
    <scope>IDENTIFICATION</scope>
</reference>
<dbReference type="GO" id="GO:0004364">
    <property type="term" value="F:glutathione transferase activity"/>
    <property type="evidence" value="ECO:0000318"/>
    <property type="project" value="GO_Central"/>
</dbReference>
<dbReference type="Proteomes" id="UP000186698">
    <property type="component" value="Chromosome 1L"/>
</dbReference>
<comment type="catalytic activity">
    <reaction evidence="7">
        <text>RX + glutathione = an S-substituted glutathione + a halide anion + H(+)</text>
        <dbReference type="Rhea" id="RHEA:16437"/>
        <dbReference type="ChEBI" id="CHEBI:15378"/>
        <dbReference type="ChEBI" id="CHEBI:16042"/>
        <dbReference type="ChEBI" id="CHEBI:17792"/>
        <dbReference type="ChEBI" id="CHEBI:57925"/>
        <dbReference type="ChEBI" id="CHEBI:90779"/>
        <dbReference type="EC" id="2.5.1.18"/>
    </reaction>
</comment>
<dbReference type="InterPro" id="IPR004046">
    <property type="entry name" value="GST_C"/>
</dbReference>
<organism evidence="10">
    <name type="scientific">Xenopus laevis</name>
    <name type="common">African clawed frog</name>
    <dbReference type="NCBI Taxonomy" id="8355"/>
    <lineage>
        <taxon>Eukaryota</taxon>
        <taxon>Metazoa</taxon>
        <taxon>Chordata</taxon>
        <taxon>Craniata</taxon>
        <taxon>Vertebrata</taxon>
        <taxon>Euteleostomi</taxon>
        <taxon>Amphibia</taxon>
        <taxon>Batrachia</taxon>
        <taxon>Anura</taxon>
        <taxon>Pipoidea</taxon>
        <taxon>Pipidae</taxon>
        <taxon>Xenopodinae</taxon>
        <taxon>Xenopus</taxon>
        <taxon>Xenopus</taxon>
    </lineage>
</organism>
<dbReference type="PANTHER" id="PTHR43917:SF14">
    <property type="entry name" value="GLUTATHIONE TRANSFERASE"/>
    <property type="match status" value="1"/>
</dbReference>
<dbReference type="SUPFAM" id="SSF52833">
    <property type="entry name" value="Thioredoxin-like"/>
    <property type="match status" value="1"/>
</dbReference>
<evidence type="ECO:0000256" key="4">
    <source>
        <dbReference type="ARBA" id="ARBA00012452"/>
    </source>
</evidence>
<evidence type="ECO:0000256" key="3">
    <source>
        <dbReference type="ARBA" id="ARBA00011738"/>
    </source>
</evidence>
<comment type="similarity">
    <text evidence="2">Belongs to the GST superfamily. Theta family.</text>
</comment>
<dbReference type="DNASU" id="100036918"/>
<reference evidence="10" key="2">
    <citation type="submission" date="2006-12" db="EMBL/GenBank/DDBJ databases">
        <authorList>
            <consortium name="NIH - Xenopus Gene Collection (XGC) project"/>
        </authorList>
    </citation>
    <scope>NUCLEOTIDE SEQUENCE [LARGE SCALE MRNA]</scope>
    <source>
        <tissue evidence="10">Olfactory bulbs</tissue>
    </source>
</reference>
<evidence type="ECO:0000256" key="5">
    <source>
        <dbReference type="ARBA" id="ARBA00022490"/>
    </source>
</evidence>
<dbReference type="InterPro" id="IPR040077">
    <property type="entry name" value="GST_C_Theta"/>
</dbReference>
<dbReference type="EMBL" id="BC129653">
    <property type="protein sequence ID" value="AAI29654.1"/>
    <property type="molecule type" value="mRNA"/>
</dbReference>
<dbReference type="SFLD" id="SFLDG00358">
    <property type="entry name" value="Main_(cytGST)"/>
    <property type="match status" value="1"/>
</dbReference>
<dbReference type="Bgee" id="100036918">
    <property type="expression patterns" value="Expressed in stomach and 2 other cell types or tissues"/>
</dbReference>
<dbReference type="GO" id="GO:0006749">
    <property type="term" value="P:glutathione metabolic process"/>
    <property type="evidence" value="ECO:0000318"/>
    <property type="project" value="GO_Central"/>
</dbReference>
<dbReference type="InterPro" id="IPR004045">
    <property type="entry name" value="Glutathione_S-Trfase_N"/>
</dbReference>
<dbReference type="PANTHER" id="PTHR43917">
    <property type="match status" value="1"/>
</dbReference>
<accession>A1L2Q3</accession>
<reference evidence="12" key="1">
    <citation type="journal article" date="2002" name="Dev. Dyn.">
        <title>Genetic and genomic tools for Xenopus research: The NIH Xenopus initiative.</title>
        <authorList>
            <person name="Klein S.L."/>
            <person name="Strausberg R.L."/>
            <person name="Wagner L."/>
            <person name="Pontius J."/>
            <person name="Clifton S.W."/>
            <person name="Richardson P."/>
        </authorList>
    </citation>
    <scope>NUCLEOTIDE SEQUENCE</scope>
</reference>
<dbReference type="InterPro" id="IPR010987">
    <property type="entry name" value="Glutathione-S-Trfase_C-like"/>
</dbReference>
<evidence type="ECO:0000256" key="1">
    <source>
        <dbReference type="ARBA" id="ARBA00004496"/>
    </source>
</evidence>
<name>A1L2Q3_XENLA</name>
<dbReference type="SFLD" id="SFLDS00019">
    <property type="entry name" value="Glutathione_Transferase_(cytos"/>
    <property type="match status" value="1"/>
</dbReference>
<dbReference type="InterPro" id="IPR036249">
    <property type="entry name" value="Thioredoxin-like_sf"/>
</dbReference>
<dbReference type="Pfam" id="PF00043">
    <property type="entry name" value="GST_C"/>
    <property type="match status" value="1"/>
</dbReference>
<dbReference type="PROSITE" id="PS50405">
    <property type="entry name" value="GST_CTER"/>
    <property type="match status" value="1"/>
</dbReference>
<dbReference type="FunFam" id="1.20.1050.10:FF:000008">
    <property type="entry name" value="Glutathione S-transferase theta-1"/>
    <property type="match status" value="1"/>
</dbReference>
<evidence type="ECO:0000256" key="7">
    <source>
        <dbReference type="ARBA" id="ARBA00047960"/>
    </source>
</evidence>
<dbReference type="CDD" id="cd03183">
    <property type="entry name" value="GST_C_Theta"/>
    <property type="match status" value="1"/>
</dbReference>
<sequence length="243" mass="27669">MADFTLYLDLMSPPCRSVYIFAKANNIPFNNHQMRIFKGEHLTEDFGKVNVLRKLPALKDGDFSMAESTAMLIYLARKYKTPDHWYPSDPQKCAHVDEYLAWQHTNTRPHGVKVFWAKFMTPLILGHEAPREKVDAILADFNIAMKNLEEKFLGNKPFITGDEISVADLVAIVEIMQVVGGGVNVFDERPKLADWKQRVVEAVGEEVFLEAHEGILNCKKRASEPLPPELLELLKCKLLSMIQ</sequence>
<dbReference type="InterPro" id="IPR036282">
    <property type="entry name" value="Glutathione-S-Trfase_C_sf"/>
</dbReference>
<dbReference type="Gene3D" id="1.20.1050.10">
    <property type="match status" value="1"/>
</dbReference>
<feature type="domain" description="GST C-terminal" evidence="9">
    <location>
        <begin position="89"/>
        <end position="226"/>
    </location>
</feature>
<dbReference type="EC" id="2.5.1.18" evidence="4"/>
<evidence type="ECO:0000256" key="2">
    <source>
        <dbReference type="ARBA" id="ARBA00009899"/>
    </source>
</evidence>
<keyword evidence="11" id="KW-1185">Reference proteome</keyword>
<evidence type="ECO:0000313" key="11">
    <source>
        <dbReference type="Proteomes" id="UP000186698"/>
    </source>
</evidence>
<comment type="subunit">
    <text evidence="3">Homodimer.</text>
</comment>
<dbReference type="InterPro" id="IPR051369">
    <property type="entry name" value="GST_Theta"/>
</dbReference>
<evidence type="ECO:0000313" key="12">
    <source>
        <dbReference type="RefSeq" id="NP_001091161.1"/>
    </source>
</evidence>
<dbReference type="FunFam" id="3.40.30.10:FF:000086">
    <property type="entry name" value="Glutathione S-transferase theta-1"/>
    <property type="match status" value="1"/>
</dbReference>
<dbReference type="Pfam" id="PF13417">
    <property type="entry name" value="GST_N_3"/>
    <property type="match status" value="1"/>
</dbReference>
<protein>
    <recommendedName>
        <fullName evidence="4">glutathione transferase</fullName>
        <ecNumber evidence="4">2.5.1.18</ecNumber>
    </recommendedName>
</protein>
<keyword evidence="5" id="KW-0963">Cytoplasm</keyword>
<dbReference type="OrthoDB" id="422574at2759"/>
<dbReference type="PROSITE" id="PS50404">
    <property type="entry name" value="GST_NTER"/>
    <property type="match status" value="1"/>
</dbReference>
<dbReference type="SUPFAM" id="SSF47616">
    <property type="entry name" value="GST C-terminal domain-like"/>
    <property type="match status" value="1"/>
</dbReference>
<dbReference type="Gene3D" id="3.40.30.10">
    <property type="entry name" value="Glutaredoxin"/>
    <property type="match status" value="1"/>
</dbReference>
<comment type="subcellular location">
    <subcellularLocation>
        <location evidence="1">Cytoplasm</location>
    </subcellularLocation>
</comment>
<dbReference type="AlphaFoldDB" id="A1L2Q3"/>
<dbReference type="KEGG" id="xla:100036918"/>
<dbReference type="RefSeq" id="NP_001091161.1">
    <property type="nucleotide sequence ID" value="NM_001097692.1"/>
</dbReference>
<dbReference type="InterPro" id="IPR040079">
    <property type="entry name" value="Glutathione_S-Trfase"/>
</dbReference>
<dbReference type="CDD" id="cd03050">
    <property type="entry name" value="GST_N_Theta"/>
    <property type="match status" value="1"/>
</dbReference>
<evidence type="ECO:0000259" key="8">
    <source>
        <dbReference type="PROSITE" id="PS50404"/>
    </source>
</evidence>
<proteinExistence type="evidence at transcript level"/>
<dbReference type="GeneID" id="100036918"/>
<evidence type="ECO:0000256" key="6">
    <source>
        <dbReference type="ARBA" id="ARBA00022679"/>
    </source>
</evidence>